<reference evidence="1" key="1">
    <citation type="submission" date="2014-09" db="EMBL/GenBank/DDBJ databases">
        <authorList>
            <person name="Magalhaes I.L.F."/>
            <person name="Oliveira U."/>
            <person name="Santos F.R."/>
            <person name="Vidigal T.H.D.A."/>
            <person name="Brescovit A.D."/>
            <person name="Santos A.J."/>
        </authorList>
    </citation>
    <scope>NUCLEOTIDE SEQUENCE</scope>
    <source>
        <tissue evidence="1">Shoot tissue taken approximately 20 cm above the soil surface</tissue>
    </source>
</reference>
<organism evidence="1">
    <name type="scientific">Arundo donax</name>
    <name type="common">Giant reed</name>
    <name type="synonym">Donax arundinaceus</name>
    <dbReference type="NCBI Taxonomy" id="35708"/>
    <lineage>
        <taxon>Eukaryota</taxon>
        <taxon>Viridiplantae</taxon>
        <taxon>Streptophyta</taxon>
        <taxon>Embryophyta</taxon>
        <taxon>Tracheophyta</taxon>
        <taxon>Spermatophyta</taxon>
        <taxon>Magnoliopsida</taxon>
        <taxon>Liliopsida</taxon>
        <taxon>Poales</taxon>
        <taxon>Poaceae</taxon>
        <taxon>PACMAD clade</taxon>
        <taxon>Arundinoideae</taxon>
        <taxon>Arundineae</taxon>
        <taxon>Arundo</taxon>
    </lineage>
</organism>
<proteinExistence type="predicted"/>
<name>A0A0A9AVJ3_ARUDO</name>
<accession>A0A0A9AVJ3</accession>
<dbReference type="EMBL" id="GBRH01242121">
    <property type="protein sequence ID" value="JAD55774.1"/>
    <property type="molecule type" value="Transcribed_RNA"/>
</dbReference>
<protein>
    <submittedName>
        <fullName evidence="1">Uncharacterized protein</fullName>
    </submittedName>
</protein>
<reference evidence="1" key="2">
    <citation type="journal article" date="2015" name="Data Brief">
        <title>Shoot transcriptome of the giant reed, Arundo donax.</title>
        <authorList>
            <person name="Barrero R.A."/>
            <person name="Guerrero F.D."/>
            <person name="Moolhuijzen P."/>
            <person name="Goolsby J.A."/>
            <person name="Tidwell J."/>
            <person name="Bellgard S.E."/>
            <person name="Bellgard M.I."/>
        </authorList>
    </citation>
    <scope>NUCLEOTIDE SEQUENCE</scope>
    <source>
        <tissue evidence="1">Shoot tissue taken approximately 20 cm above the soil surface</tissue>
    </source>
</reference>
<dbReference type="AlphaFoldDB" id="A0A0A9AVJ3"/>
<evidence type="ECO:0000313" key="1">
    <source>
        <dbReference type="EMBL" id="JAD55774.1"/>
    </source>
</evidence>
<sequence>MGFLAFFPCDAVGIWSVATSFPPFSRQFRGFDP</sequence>